<reference evidence="5 6" key="1">
    <citation type="submission" date="2019-08" db="EMBL/GenBank/DDBJ databases">
        <authorList>
            <person name="Vazquez-Campos X."/>
        </authorList>
    </citation>
    <scope>NUCLEOTIDE SEQUENCE [LARGE SCALE GENOMIC DNA]</scope>
    <source>
        <strain evidence="5">LFW-283_2</strain>
    </source>
</reference>
<evidence type="ECO:0000259" key="4">
    <source>
        <dbReference type="SMART" id="SM00861"/>
    </source>
</evidence>
<accession>A0A5E4LLZ2</accession>
<dbReference type="InterPro" id="IPR009014">
    <property type="entry name" value="Transketo_C/PFOR_II"/>
</dbReference>
<dbReference type="Pfam" id="PF02780">
    <property type="entry name" value="Transketolase_C"/>
    <property type="match status" value="1"/>
</dbReference>
<evidence type="ECO:0000313" key="5">
    <source>
        <dbReference type="EMBL" id="VVC02551.1"/>
    </source>
</evidence>
<dbReference type="FunFam" id="3.40.50.970:FF:000001">
    <property type="entry name" value="Pyruvate dehydrogenase E1 beta subunit"/>
    <property type="match status" value="1"/>
</dbReference>
<dbReference type="PANTHER" id="PTHR43257">
    <property type="entry name" value="PYRUVATE DEHYDROGENASE E1 COMPONENT BETA SUBUNIT"/>
    <property type="match status" value="1"/>
</dbReference>
<sequence>MVEAINNCLKQEMDLDKNIVVLGEDVGVDGGVFRVTEGLYEKFGKQRIIDTPLSESGIIGTAIGMATMGIRPVAEIQFQGFEYNAYHQIVQHAARLRNRTRGQFTVPMIVRLPCSGGIRALEHHGESLESIYLHIPGLKVVYPSCPYDAKGLLAAALKDEDTVLYFEPKRLYRAFREEVPEERYEVEIGKAKILREGTDITLISWGAMTFVSKDAIEEASKQNISVEHIDLRTLAPCDWDTIIKSVNKTGRAIIVHEASKTMGFGAEIATRIMENSFLSLEAPVKRVTGWDIQIPYPKLEDYYFPNKERILKEIIKTVNF</sequence>
<dbReference type="PANTHER" id="PTHR43257:SF2">
    <property type="entry name" value="PYRUVATE DEHYDROGENASE E1 COMPONENT SUBUNIT BETA"/>
    <property type="match status" value="1"/>
</dbReference>
<keyword evidence="3" id="KW-0786">Thiamine pyrophosphate</keyword>
<evidence type="ECO:0000256" key="1">
    <source>
        <dbReference type="ARBA" id="ARBA00001964"/>
    </source>
</evidence>
<keyword evidence="2" id="KW-0560">Oxidoreductase</keyword>
<feature type="domain" description="Transketolase-like pyrimidine-binding" evidence="4">
    <location>
        <begin position="1"/>
        <end position="174"/>
    </location>
</feature>
<name>A0A5E4LLZ2_9ARCH</name>
<gene>
    <name evidence="5" type="primary">dxs_2</name>
    <name evidence="5" type="ORF">LFW2832_00070</name>
</gene>
<evidence type="ECO:0000256" key="3">
    <source>
        <dbReference type="ARBA" id="ARBA00023052"/>
    </source>
</evidence>
<dbReference type="Gene3D" id="3.40.50.970">
    <property type="match status" value="1"/>
</dbReference>
<dbReference type="CDD" id="cd07036">
    <property type="entry name" value="TPP_PYR_E1-PDHc-beta_like"/>
    <property type="match status" value="1"/>
</dbReference>
<proteinExistence type="predicted"/>
<dbReference type="GO" id="GO:0006082">
    <property type="term" value="P:organic acid metabolic process"/>
    <property type="evidence" value="ECO:0007669"/>
    <property type="project" value="UniProtKB-ARBA"/>
</dbReference>
<dbReference type="FunFam" id="3.40.50.920:FF:000001">
    <property type="entry name" value="Pyruvate dehydrogenase E1 beta subunit"/>
    <property type="match status" value="1"/>
</dbReference>
<evidence type="ECO:0000313" key="6">
    <source>
        <dbReference type="Proteomes" id="UP000789941"/>
    </source>
</evidence>
<comment type="cofactor">
    <cofactor evidence="1">
        <name>thiamine diphosphate</name>
        <dbReference type="ChEBI" id="CHEBI:58937"/>
    </cofactor>
</comment>
<organism evidence="5 6">
    <name type="scientific">Candidatus Bilamarchaeum dharawalense</name>
    <dbReference type="NCBI Taxonomy" id="2885759"/>
    <lineage>
        <taxon>Archaea</taxon>
        <taxon>Candidatus Micrarchaeota</taxon>
        <taxon>Candidatus Micrarchaeia</taxon>
        <taxon>Candidatus Anstonellales</taxon>
        <taxon>Candidatus Bilamarchaeaceae</taxon>
        <taxon>Candidatus Bilamarchaeum</taxon>
    </lineage>
</organism>
<dbReference type="InterPro" id="IPR005475">
    <property type="entry name" value="Transketolase-like_Pyr-bd"/>
</dbReference>
<comment type="caution">
    <text evidence="5">The sequence shown here is derived from an EMBL/GenBank/DDBJ whole genome shotgun (WGS) entry which is preliminary data.</text>
</comment>
<dbReference type="GO" id="GO:0044272">
    <property type="term" value="P:sulfur compound biosynthetic process"/>
    <property type="evidence" value="ECO:0007669"/>
    <property type="project" value="UniProtKB-ARBA"/>
</dbReference>
<dbReference type="AlphaFoldDB" id="A0A5E4LLZ2"/>
<dbReference type="SUPFAM" id="SSF52922">
    <property type="entry name" value="TK C-terminal domain-like"/>
    <property type="match status" value="1"/>
</dbReference>
<dbReference type="EC" id="2.2.1.7" evidence="5"/>
<dbReference type="SMART" id="SM00861">
    <property type="entry name" value="Transket_pyr"/>
    <property type="match status" value="1"/>
</dbReference>
<dbReference type="EMBL" id="CABMJJ010000001">
    <property type="protein sequence ID" value="VVC02551.1"/>
    <property type="molecule type" value="Genomic_DNA"/>
</dbReference>
<dbReference type="GO" id="GO:0016491">
    <property type="term" value="F:oxidoreductase activity"/>
    <property type="evidence" value="ECO:0007669"/>
    <property type="project" value="UniProtKB-KW"/>
</dbReference>
<keyword evidence="5" id="KW-0808">Transferase</keyword>
<dbReference type="Pfam" id="PF02779">
    <property type="entry name" value="Transket_pyr"/>
    <property type="match status" value="1"/>
</dbReference>
<evidence type="ECO:0000256" key="2">
    <source>
        <dbReference type="ARBA" id="ARBA00023002"/>
    </source>
</evidence>
<protein>
    <submittedName>
        <fullName evidence="5">1-deoxy-D-xylulose-5-phosphate synthase</fullName>
        <ecNumber evidence="5">2.2.1.7</ecNumber>
    </submittedName>
</protein>
<dbReference type="InterPro" id="IPR029061">
    <property type="entry name" value="THDP-binding"/>
</dbReference>
<dbReference type="SUPFAM" id="SSF52518">
    <property type="entry name" value="Thiamin diphosphate-binding fold (THDP-binding)"/>
    <property type="match status" value="1"/>
</dbReference>
<dbReference type="Proteomes" id="UP000789941">
    <property type="component" value="Unassembled WGS sequence"/>
</dbReference>
<dbReference type="GO" id="GO:0008661">
    <property type="term" value="F:1-deoxy-D-xylulose-5-phosphate synthase activity"/>
    <property type="evidence" value="ECO:0007669"/>
    <property type="project" value="UniProtKB-EC"/>
</dbReference>
<dbReference type="Gene3D" id="3.40.50.920">
    <property type="match status" value="1"/>
</dbReference>
<dbReference type="InterPro" id="IPR033248">
    <property type="entry name" value="Transketolase_C"/>
</dbReference>